<organism evidence="1">
    <name type="scientific">uncultured Desulfovibrio sp</name>
    <dbReference type="NCBI Taxonomy" id="167968"/>
    <lineage>
        <taxon>Bacteria</taxon>
        <taxon>Pseudomonadati</taxon>
        <taxon>Thermodesulfobacteriota</taxon>
        <taxon>Desulfovibrionia</taxon>
        <taxon>Desulfovibrionales</taxon>
        <taxon>Desulfovibrionaceae</taxon>
        <taxon>Desulfovibrio</taxon>
        <taxon>environmental samples</taxon>
    </lineage>
</organism>
<sequence>MLAYGRQKPAYSHFVARIFRKILAEHLLISFVNCSRQRRHERLFWYFCVELRRDMTENSSRGDTVQILPLKKSPKAQTKNERPPFAGLSPMGQTCKGRFCIFGAFSGRRGWLARRCLP</sequence>
<dbReference type="AlphaFoldDB" id="A0A212L6C6"/>
<dbReference type="EMBL" id="FMJC01000002">
    <property type="protein sequence ID" value="SCM73086.1"/>
    <property type="molecule type" value="Genomic_DNA"/>
</dbReference>
<evidence type="ECO:0000313" key="1">
    <source>
        <dbReference type="EMBL" id="SCM73086.1"/>
    </source>
</evidence>
<name>A0A212L6C6_9BACT</name>
<protein>
    <submittedName>
        <fullName evidence="1">Uncharacterized protein</fullName>
    </submittedName>
</protein>
<reference evidence="1" key="1">
    <citation type="submission" date="2016-08" db="EMBL/GenBank/DDBJ databases">
        <authorList>
            <person name="Seilhamer J.J."/>
        </authorList>
    </citation>
    <scope>NUCLEOTIDE SEQUENCE</scope>
    <source>
        <strain evidence="1">86-1</strain>
    </source>
</reference>
<gene>
    <name evidence="1" type="ORF">KL86DES1_21022</name>
</gene>
<accession>A0A212L6C6</accession>
<proteinExistence type="predicted"/>